<dbReference type="Pfam" id="PF13519">
    <property type="entry name" value="VWA_2"/>
    <property type="match status" value="1"/>
</dbReference>
<accession>A0A849SND0</accession>
<dbReference type="Gene3D" id="3.40.50.410">
    <property type="entry name" value="von Willebrand factor, type A domain"/>
    <property type="match status" value="1"/>
</dbReference>
<dbReference type="InterPro" id="IPR036465">
    <property type="entry name" value="vWFA_dom_sf"/>
</dbReference>
<keyword evidence="3" id="KW-1133">Transmembrane helix</keyword>
<dbReference type="InterPro" id="IPR002035">
    <property type="entry name" value="VWF_A"/>
</dbReference>
<organism evidence="7 8">
    <name type="scientific">Eiseniibacteriota bacterium</name>
    <dbReference type="NCBI Taxonomy" id="2212470"/>
    <lineage>
        <taxon>Bacteria</taxon>
        <taxon>Candidatus Eiseniibacteriota</taxon>
    </lineage>
</organism>
<comment type="caution">
    <text evidence="7">The sequence shown here is derived from an EMBL/GenBank/DDBJ whole genome shotgun (WGS) entry which is preliminary data.</text>
</comment>
<feature type="non-terminal residue" evidence="7">
    <location>
        <position position="390"/>
    </location>
</feature>
<evidence type="ECO:0000256" key="1">
    <source>
        <dbReference type="ARBA" id="ARBA00022475"/>
    </source>
</evidence>
<evidence type="ECO:0000256" key="3">
    <source>
        <dbReference type="ARBA" id="ARBA00022989"/>
    </source>
</evidence>
<dbReference type="SUPFAM" id="SSF53300">
    <property type="entry name" value="vWA-like"/>
    <property type="match status" value="1"/>
</dbReference>
<evidence type="ECO:0000256" key="5">
    <source>
        <dbReference type="SAM" id="MobiDB-lite"/>
    </source>
</evidence>
<evidence type="ECO:0000313" key="8">
    <source>
        <dbReference type="Proteomes" id="UP000580839"/>
    </source>
</evidence>
<dbReference type="PANTHER" id="PTHR22550">
    <property type="entry name" value="SPORE GERMINATION PROTEIN"/>
    <property type="match status" value="1"/>
</dbReference>
<keyword evidence="1" id="KW-1003">Cell membrane</keyword>
<dbReference type="PANTHER" id="PTHR22550:SF5">
    <property type="entry name" value="LEUCINE ZIPPER PROTEIN 4"/>
    <property type="match status" value="1"/>
</dbReference>
<dbReference type="AlphaFoldDB" id="A0A849SND0"/>
<proteinExistence type="predicted"/>
<keyword evidence="2" id="KW-0812">Transmembrane</keyword>
<evidence type="ECO:0000256" key="4">
    <source>
        <dbReference type="ARBA" id="ARBA00023136"/>
    </source>
</evidence>
<dbReference type="Proteomes" id="UP000580839">
    <property type="component" value="Unassembled WGS sequence"/>
</dbReference>
<evidence type="ECO:0000313" key="7">
    <source>
        <dbReference type="EMBL" id="NOT33405.1"/>
    </source>
</evidence>
<feature type="region of interest" description="Disordered" evidence="5">
    <location>
        <begin position="333"/>
        <end position="362"/>
    </location>
</feature>
<protein>
    <submittedName>
        <fullName evidence="7">VWA domain-containing protein</fullName>
    </submittedName>
</protein>
<evidence type="ECO:0000256" key="2">
    <source>
        <dbReference type="ARBA" id="ARBA00022692"/>
    </source>
</evidence>
<dbReference type="EMBL" id="JABFRW010000047">
    <property type="protein sequence ID" value="NOT33405.1"/>
    <property type="molecule type" value="Genomic_DNA"/>
</dbReference>
<dbReference type="SMART" id="SM00327">
    <property type="entry name" value="VWA"/>
    <property type="match status" value="1"/>
</dbReference>
<evidence type="ECO:0000259" key="6">
    <source>
        <dbReference type="PROSITE" id="PS50234"/>
    </source>
</evidence>
<dbReference type="InterPro" id="IPR050768">
    <property type="entry name" value="UPF0353/GerABKA_families"/>
</dbReference>
<gene>
    <name evidence="7" type="ORF">HOP12_04455</name>
</gene>
<dbReference type="PROSITE" id="PS50234">
    <property type="entry name" value="VWFA"/>
    <property type="match status" value="1"/>
</dbReference>
<feature type="domain" description="VWFA" evidence="6">
    <location>
        <begin position="90"/>
        <end position="225"/>
    </location>
</feature>
<keyword evidence="4" id="KW-0472">Membrane</keyword>
<feature type="compositionally biased region" description="Basic and acidic residues" evidence="5">
    <location>
        <begin position="333"/>
        <end position="345"/>
    </location>
</feature>
<sequence>MTFSEPRALWLLLAVPLVLLLEWHAARRSARQLVALIGARADHPLLRQRRPGERRFGAAMRAVALAALAFGAAGPEWGTELKRRTATGSDVVFVIDVSASMDARDVNPSRLEEARREALALLDRLGGSRVGVVAFAGDAVRLCPLTLDRGAVRLVIESLSSGTVGEPGTDLGRGLEVAARMLPGGRRSEQVVVLWTDGEDLEKGFERGIDAVVRAGQRVYAVGVGTRGGDVIPVLDEDGRSVDVKRDEAGAAVRSRLDETALREVARRTRGAYFSASRAGGETGRLLAAVGRLGRSERGERLVERSVPRYPWFAALAALALVLERARARRRIRGEGDSAGKRTGDSKAPAAGAMQDSTGSAPRPATPVAAALFALAVACGVIGPAATALA</sequence>
<reference evidence="7 8" key="1">
    <citation type="submission" date="2020-04" db="EMBL/GenBank/DDBJ databases">
        <title>Metagenomic profiling of ammonia- and methane-oxidizing microorganisms in a Dutch drinking water treatment plant.</title>
        <authorList>
            <person name="Poghosyan L."/>
            <person name="Leucker S."/>
        </authorList>
    </citation>
    <scope>NUCLEOTIDE SEQUENCE [LARGE SCALE GENOMIC DNA]</scope>
    <source>
        <strain evidence="7">S-RSF-IL-03</strain>
    </source>
</reference>
<name>A0A849SND0_UNCEI</name>